<dbReference type="InterPro" id="IPR043128">
    <property type="entry name" value="Rev_trsase/Diguanyl_cyclase"/>
</dbReference>
<sequence length="827" mass="93220">MLILSGGIVPNAINQISKSQTVPVQWDKSSVYDWQIDIKSQILQCDEELKALLFGDEQHELSAGLLFDLLPKSQRAQIKQAFKLVLESGNSQRVSCCLLAPDILFAYVEIKIERVSPHQLSGTLSPSLVINDKHQLTEVFYFLFENHHHGILVADELTKILVCNHHYEELTGYANNEITGLKTSIFNAEKHSDAYYDHLWGQLKQQGHWSGTILTRRADGSVFPQDLTIQKIQSTNRAPFFIGLSADLSGKLERIDDIESGGIDLLTQLPNREGFLALLTHACNDIQKGQGLVVVALQPKLDSTAEVKRQFASYLKDNANTLCCGYLGHDCFALCLPFEFQSNQHVVAQIGRSITKLFHSFKHAQLPVAMALKSGVTGVSVFQADATTPSQLVSHAYQAVLELHSGHERRINFYDRQIHQQIERKKRIEEHVIATLSKGNIEVYFQPIVDLKMQQVVKFEALCRFPDHEEFVASTQEMVEAVEDLDKVVELDDLVLVNALQQFPDLQQRFGSHVSLSVNRSLKTTTELTGILERAAKILDAQGTEPELITFEFTESAYFDSDEKNREILSLLRGAGVKIAVDDFGTGSASFRYLKECYFDTLKIDRTFIQNITPDSRQYNIVKALVHLSEKLDLEVIAEGVETDQELDALRDLGVNLIQGYYFSKPLPLAELRTDQDCYRVAEKEQQLLDDSLGHIVEISHHIDPGEPLSLIYQYFNEGEHECFPVVETKECVGFIDRPSINLHLTPNMGTDLESNKENAYWNKPANRIMQPIVTTLHWHTPQAEIAQLVANATPFPWCLVDDKGEFKGLVSQKSALKCLVNNIYVT</sequence>
<dbReference type="EMBL" id="SATR01000001">
    <property type="protein sequence ID" value="TFH93515.1"/>
    <property type="molecule type" value="Genomic_DNA"/>
</dbReference>
<dbReference type="InterPro" id="IPR001633">
    <property type="entry name" value="EAL_dom"/>
</dbReference>
<feature type="domain" description="EAL" evidence="2">
    <location>
        <begin position="425"/>
        <end position="680"/>
    </location>
</feature>
<dbReference type="Gene3D" id="3.20.20.450">
    <property type="entry name" value="EAL domain"/>
    <property type="match status" value="1"/>
</dbReference>
<dbReference type="SMART" id="SM00091">
    <property type="entry name" value="PAS"/>
    <property type="match status" value="2"/>
</dbReference>
<dbReference type="SMART" id="SM00052">
    <property type="entry name" value="EAL"/>
    <property type="match status" value="1"/>
</dbReference>
<dbReference type="Gene3D" id="3.10.580.10">
    <property type="entry name" value="CBS-domain"/>
    <property type="match status" value="1"/>
</dbReference>
<dbReference type="PANTHER" id="PTHR33121">
    <property type="entry name" value="CYCLIC DI-GMP PHOSPHODIESTERASE PDEF"/>
    <property type="match status" value="1"/>
</dbReference>
<accession>A0A4Y8WLL8</accession>
<dbReference type="Pfam" id="PF00563">
    <property type="entry name" value="EAL"/>
    <property type="match status" value="1"/>
</dbReference>
<dbReference type="SUPFAM" id="SSF55785">
    <property type="entry name" value="PYP-like sensor domain (PAS domain)"/>
    <property type="match status" value="1"/>
</dbReference>
<dbReference type="Gene3D" id="3.30.450.20">
    <property type="entry name" value="PAS domain"/>
    <property type="match status" value="1"/>
</dbReference>
<organism evidence="3 4">
    <name type="scientific">Vibrio ouci</name>
    <dbReference type="NCBI Taxonomy" id="2499078"/>
    <lineage>
        <taxon>Bacteria</taxon>
        <taxon>Pseudomonadati</taxon>
        <taxon>Pseudomonadota</taxon>
        <taxon>Gammaproteobacteria</taxon>
        <taxon>Vibrionales</taxon>
        <taxon>Vibrionaceae</taxon>
        <taxon>Vibrio</taxon>
    </lineage>
</organism>
<dbReference type="RefSeq" id="WP_134833766.1">
    <property type="nucleotide sequence ID" value="NZ_SATR01000001.1"/>
</dbReference>
<dbReference type="Gene3D" id="3.30.70.270">
    <property type="match status" value="1"/>
</dbReference>
<dbReference type="PROSITE" id="PS50112">
    <property type="entry name" value="PAS"/>
    <property type="match status" value="1"/>
</dbReference>
<dbReference type="CDD" id="cd00130">
    <property type="entry name" value="PAS"/>
    <property type="match status" value="1"/>
</dbReference>
<dbReference type="PANTHER" id="PTHR33121:SF79">
    <property type="entry name" value="CYCLIC DI-GMP PHOSPHODIESTERASE PDED-RELATED"/>
    <property type="match status" value="1"/>
</dbReference>
<dbReference type="InterPro" id="IPR035919">
    <property type="entry name" value="EAL_sf"/>
</dbReference>
<evidence type="ECO:0000259" key="1">
    <source>
        <dbReference type="PROSITE" id="PS50112"/>
    </source>
</evidence>
<dbReference type="InterPro" id="IPR029787">
    <property type="entry name" value="Nucleotide_cyclase"/>
</dbReference>
<dbReference type="InterPro" id="IPR046342">
    <property type="entry name" value="CBS_dom_sf"/>
</dbReference>
<dbReference type="SUPFAM" id="SSF55073">
    <property type="entry name" value="Nucleotide cyclase"/>
    <property type="match status" value="1"/>
</dbReference>
<dbReference type="NCBIfam" id="TIGR00229">
    <property type="entry name" value="sensory_box"/>
    <property type="match status" value="1"/>
</dbReference>
<dbReference type="GO" id="GO:0071111">
    <property type="term" value="F:cyclic-guanylate-specific phosphodiesterase activity"/>
    <property type="evidence" value="ECO:0007669"/>
    <property type="project" value="InterPro"/>
</dbReference>
<evidence type="ECO:0000259" key="2">
    <source>
        <dbReference type="PROSITE" id="PS50883"/>
    </source>
</evidence>
<evidence type="ECO:0000313" key="4">
    <source>
        <dbReference type="Proteomes" id="UP000297753"/>
    </source>
</evidence>
<dbReference type="OrthoDB" id="5643297at2"/>
<reference evidence="3 4" key="1">
    <citation type="submission" date="2019-01" db="EMBL/GenBank/DDBJ databases">
        <title>Vibrio BEI176 sp. nov, a marine bacterium isolated from China: eastern marignal seas.</title>
        <authorList>
            <person name="Li B."/>
        </authorList>
    </citation>
    <scope>NUCLEOTIDE SEQUENCE [LARGE SCALE GENOMIC DNA]</scope>
    <source>
        <strain evidence="3 4">BEI176</strain>
    </source>
</reference>
<dbReference type="SUPFAM" id="SSF141868">
    <property type="entry name" value="EAL domain-like"/>
    <property type="match status" value="1"/>
</dbReference>
<dbReference type="Pfam" id="PF00989">
    <property type="entry name" value="PAS"/>
    <property type="match status" value="1"/>
</dbReference>
<name>A0A4Y8WLL8_9VIBR</name>
<gene>
    <name evidence="3" type="ORF">ELS82_00725</name>
</gene>
<dbReference type="GO" id="GO:0006355">
    <property type="term" value="P:regulation of DNA-templated transcription"/>
    <property type="evidence" value="ECO:0007669"/>
    <property type="project" value="InterPro"/>
</dbReference>
<proteinExistence type="predicted"/>
<dbReference type="Proteomes" id="UP000297753">
    <property type="component" value="Unassembled WGS sequence"/>
</dbReference>
<feature type="domain" description="PAS" evidence="1">
    <location>
        <begin position="136"/>
        <end position="180"/>
    </location>
</feature>
<dbReference type="InterPro" id="IPR013767">
    <property type="entry name" value="PAS_fold"/>
</dbReference>
<dbReference type="PROSITE" id="PS50883">
    <property type="entry name" value="EAL"/>
    <property type="match status" value="1"/>
</dbReference>
<protein>
    <submittedName>
        <fullName evidence="3">EAL domain-containing protein</fullName>
    </submittedName>
</protein>
<dbReference type="InterPro" id="IPR000014">
    <property type="entry name" value="PAS"/>
</dbReference>
<keyword evidence="4" id="KW-1185">Reference proteome</keyword>
<dbReference type="AlphaFoldDB" id="A0A4Y8WLL8"/>
<evidence type="ECO:0000313" key="3">
    <source>
        <dbReference type="EMBL" id="TFH93515.1"/>
    </source>
</evidence>
<comment type="caution">
    <text evidence="3">The sequence shown here is derived from an EMBL/GenBank/DDBJ whole genome shotgun (WGS) entry which is preliminary data.</text>
</comment>
<dbReference type="CDD" id="cd01948">
    <property type="entry name" value="EAL"/>
    <property type="match status" value="1"/>
</dbReference>
<dbReference type="InterPro" id="IPR035965">
    <property type="entry name" value="PAS-like_dom_sf"/>
</dbReference>
<dbReference type="InterPro" id="IPR050706">
    <property type="entry name" value="Cyclic-di-GMP_PDE-like"/>
</dbReference>
<dbReference type="SUPFAM" id="SSF54631">
    <property type="entry name" value="CBS-domain pair"/>
    <property type="match status" value="1"/>
</dbReference>